<dbReference type="Gene3D" id="2.60.40.10">
    <property type="entry name" value="Immunoglobulins"/>
    <property type="match status" value="1"/>
</dbReference>
<protein>
    <recommendedName>
        <fullName evidence="1">IPT/TIG domain-containing protein</fullName>
    </recommendedName>
</protein>
<dbReference type="CDD" id="cd00102">
    <property type="entry name" value="IPT"/>
    <property type="match status" value="1"/>
</dbReference>
<dbReference type="InterPro" id="IPR002909">
    <property type="entry name" value="IPT_dom"/>
</dbReference>
<feature type="domain" description="IPT/TIG" evidence="1">
    <location>
        <begin position="200"/>
        <end position="233"/>
    </location>
</feature>
<name>A0A2V2MYY7_9EURY</name>
<dbReference type="AlphaFoldDB" id="A0A2V2MYY7"/>
<proteinExistence type="predicted"/>
<gene>
    <name evidence="2" type="ORF">DLD82_17675</name>
</gene>
<organism evidence="2 3">
    <name type="scientific">Methanospirillum stamsii</name>
    <dbReference type="NCBI Taxonomy" id="1277351"/>
    <lineage>
        <taxon>Archaea</taxon>
        <taxon>Methanobacteriati</taxon>
        <taxon>Methanobacteriota</taxon>
        <taxon>Stenosarchaea group</taxon>
        <taxon>Methanomicrobia</taxon>
        <taxon>Methanomicrobiales</taxon>
        <taxon>Methanospirillaceae</taxon>
        <taxon>Methanospirillum</taxon>
    </lineage>
</organism>
<dbReference type="Pfam" id="PF01833">
    <property type="entry name" value="TIG"/>
    <property type="match status" value="1"/>
</dbReference>
<accession>A0A2V2MYY7</accession>
<keyword evidence="3" id="KW-1185">Reference proteome</keyword>
<evidence type="ECO:0000313" key="2">
    <source>
        <dbReference type="EMBL" id="PWR69548.1"/>
    </source>
</evidence>
<evidence type="ECO:0000313" key="3">
    <source>
        <dbReference type="Proteomes" id="UP000245934"/>
    </source>
</evidence>
<dbReference type="Proteomes" id="UP000245934">
    <property type="component" value="Unassembled WGS sequence"/>
</dbReference>
<dbReference type="EMBL" id="QGMZ01000065">
    <property type="protein sequence ID" value="PWR69548.1"/>
    <property type="molecule type" value="Genomic_DNA"/>
</dbReference>
<sequence>MSGGIMNNITSGLLFCLIVILFVPYAESSQISFGDKMGMSDFDYQVYEDIRGADLIVQGTLYDRKSLIINGSTIPEQTEGKILIKEILKQSNNSNATEGMIIDAYEFGGTIDNETTCYNEKCPIPEPGASYERIFYLNKWDLSGKGRYYLFETSIRSIDELKPAIANVEKGLPIELMDMSFAAQFEREQKKGIITTTTLPNIINITPNEGSAGTKTQLTILGTNFGNKSSNYSTADIAFYSGYNKDHPDYFASGRQDTDHNKIK</sequence>
<reference evidence="2 3" key="1">
    <citation type="submission" date="2018-05" db="EMBL/GenBank/DDBJ databases">
        <title>Draft genome of Methanospirillum stamsii Pt1.</title>
        <authorList>
            <person name="Dueholm M.S."/>
            <person name="Nielsen P.H."/>
            <person name="Bakmann L.F."/>
            <person name="Otzen D.E."/>
        </authorList>
    </citation>
    <scope>NUCLEOTIDE SEQUENCE [LARGE SCALE GENOMIC DNA]</scope>
    <source>
        <strain evidence="2 3">Pt1</strain>
    </source>
</reference>
<comment type="caution">
    <text evidence="2">The sequence shown here is derived from an EMBL/GenBank/DDBJ whole genome shotgun (WGS) entry which is preliminary data.</text>
</comment>
<dbReference type="InterPro" id="IPR013783">
    <property type="entry name" value="Ig-like_fold"/>
</dbReference>
<evidence type="ECO:0000259" key="1">
    <source>
        <dbReference type="Pfam" id="PF01833"/>
    </source>
</evidence>